<dbReference type="PANTHER" id="PTHR11695">
    <property type="entry name" value="ALCOHOL DEHYDROGENASE RELATED"/>
    <property type="match status" value="1"/>
</dbReference>
<dbReference type="InterPro" id="IPR002364">
    <property type="entry name" value="Quin_OxRdtase/zeta-crystal_CS"/>
</dbReference>
<dbReference type="InterPro" id="IPR011032">
    <property type="entry name" value="GroES-like_sf"/>
</dbReference>
<protein>
    <submittedName>
        <fullName evidence="3">NADPH:quinone reductase-like Zn-dependent oxidoreductase</fullName>
    </submittedName>
</protein>
<dbReference type="GO" id="GO:0016491">
    <property type="term" value="F:oxidoreductase activity"/>
    <property type="evidence" value="ECO:0007669"/>
    <property type="project" value="UniProtKB-KW"/>
</dbReference>
<evidence type="ECO:0000256" key="1">
    <source>
        <dbReference type="ARBA" id="ARBA00023002"/>
    </source>
</evidence>
<dbReference type="SUPFAM" id="SSF50129">
    <property type="entry name" value="GroES-like"/>
    <property type="match status" value="1"/>
</dbReference>
<dbReference type="Pfam" id="PF13602">
    <property type="entry name" value="ADH_zinc_N_2"/>
    <property type="match status" value="1"/>
</dbReference>
<sequence length="323" mass="33976">MRAIARHRWGSPELLALDEVDPPAIGDDEVLVSVRAASVNPYDWHRTTGTPYLVRIGSGLVTPRATALGADLAGVVAATGRDVTAFRVGDEVFGMGDGAFAEQVAIRPDRLAPKPADLSFEEAAAVPLAGLTALQGLRDRGGIRPGQRVLINGAAGGVGTFAVQLAKAFGAEVTGVCGTGNVELVRGLGADHVIDYTRADFTRDGRTYDLILDVAGNRSNAARRRALTPGGTLVLVGGPKRNRWTGPLGSLLRMLVAALFSSRTMVGMLAKHSHADLLMLRDLLDSGQVRPVVERTYPLAETANALRHVAGGHTRGKVVITMA</sequence>
<proteinExistence type="predicted"/>
<dbReference type="InterPro" id="IPR013154">
    <property type="entry name" value="ADH-like_N"/>
</dbReference>
<dbReference type="AlphaFoldDB" id="A0A841C3X7"/>
<dbReference type="EMBL" id="JACHMN010000003">
    <property type="protein sequence ID" value="MBB5873531.1"/>
    <property type="molecule type" value="Genomic_DNA"/>
</dbReference>
<dbReference type="PROSITE" id="PS01162">
    <property type="entry name" value="QOR_ZETA_CRYSTAL"/>
    <property type="match status" value="1"/>
</dbReference>
<dbReference type="RefSeq" id="WP_184844864.1">
    <property type="nucleotide sequence ID" value="NZ_JACHMN010000003.1"/>
</dbReference>
<dbReference type="CDD" id="cd08267">
    <property type="entry name" value="MDR1"/>
    <property type="match status" value="1"/>
</dbReference>
<keyword evidence="4" id="KW-1185">Reference proteome</keyword>
<dbReference type="Pfam" id="PF08240">
    <property type="entry name" value="ADH_N"/>
    <property type="match status" value="1"/>
</dbReference>
<gene>
    <name evidence="3" type="ORF">F4553_006965</name>
</gene>
<dbReference type="Gene3D" id="3.90.180.10">
    <property type="entry name" value="Medium-chain alcohol dehydrogenases, catalytic domain"/>
    <property type="match status" value="1"/>
</dbReference>
<reference evidence="3 4" key="1">
    <citation type="submission" date="2020-08" db="EMBL/GenBank/DDBJ databases">
        <title>Sequencing the genomes of 1000 actinobacteria strains.</title>
        <authorList>
            <person name="Klenk H.-P."/>
        </authorList>
    </citation>
    <scope>NUCLEOTIDE SEQUENCE [LARGE SCALE GENOMIC DNA]</scope>
    <source>
        <strain evidence="3 4">DSM 45362</strain>
    </source>
</reference>
<dbReference type="GO" id="GO:0008270">
    <property type="term" value="F:zinc ion binding"/>
    <property type="evidence" value="ECO:0007669"/>
    <property type="project" value="InterPro"/>
</dbReference>
<organism evidence="3 4">
    <name type="scientific">Allocatelliglobosispora scoriae</name>
    <dbReference type="NCBI Taxonomy" id="643052"/>
    <lineage>
        <taxon>Bacteria</taxon>
        <taxon>Bacillati</taxon>
        <taxon>Actinomycetota</taxon>
        <taxon>Actinomycetes</taxon>
        <taxon>Micromonosporales</taxon>
        <taxon>Micromonosporaceae</taxon>
        <taxon>Allocatelliglobosispora</taxon>
    </lineage>
</organism>
<dbReference type="SUPFAM" id="SSF51735">
    <property type="entry name" value="NAD(P)-binding Rossmann-fold domains"/>
    <property type="match status" value="1"/>
</dbReference>
<evidence type="ECO:0000313" key="3">
    <source>
        <dbReference type="EMBL" id="MBB5873531.1"/>
    </source>
</evidence>
<accession>A0A841C3X7</accession>
<comment type="caution">
    <text evidence="3">The sequence shown here is derived from an EMBL/GenBank/DDBJ whole genome shotgun (WGS) entry which is preliminary data.</text>
</comment>
<dbReference type="InterPro" id="IPR020843">
    <property type="entry name" value="ER"/>
</dbReference>
<dbReference type="Gene3D" id="3.40.50.720">
    <property type="entry name" value="NAD(P)-binding Rossmann-like Domain"/>
    <property type="match status" value="1"/>
</dbReference>
<dbReference type="SMART" id="SM00829">
    <property type="entry name" value="PKS_ER"/>
    <property type="match status" value="1"/>
</dbReference>
<dbReference type="PANTHER" id="PTHR11695:SF294">
    <property type="entry name" value="RETICULON-4-INTERACTING PROTEIN 1, MITOCHONDRIAL"/>
    <property type="match status" value="1"/>
</dbReference>
<evidence type="ECO:0000313" key="4">
    <source>
        <dbReference type="Proteomes" id="UP000587527"/>
    </source>
</evidence>
<dbReference type="InterPro" id="IPR050700">
    <property type="entry name" value="YIM1/Zinc_Alcohol_DH_Fams"/>
</dbReference>
<name>A0A841C3X7_9ACTN</name>
<feature type="domain" description="Enoyl reductase (ER)" evidence="2">
    <location>
        <begin position="10"/>
        <end position="320"/>
    </location>
</feature>
<dbReference type="InterPro" id="IPR036291">
    <property type="entry name" value="NAD(P)-bd_dom_sf"/>
</dbReference>
<evidence type="ECO:0000259" key="2">
    <source>
        <dbReference type="SMART" id="SM00829"/>
    </source>
</evidence>
<dbReference type="Proteomes" id="UP000587527">
    <property type="component" value="Unassembled WGS sequence"/>
</dbReference>
<keyword evidence="1" id="KW-0560">Oxidoreductase</keyword>